<dbReference type="EMBL" id="BDIP01003561">
    <property type="protein sequence ID" value="GIQ87859.1"/>
    <property type="molecule type" value="Genomic_DNA"/>
</dbReference>
<protein>
    <submittedName>
        <fullName evidence="2">Uncharacterized protein</fullName>
    </submittedName>
</protein>
<sequence>MSCAFTTYNEIEESLRLREVPLRACVRRGLRRKLEREHKKREWSREDAVAAHAALIAKTREATEIRRMELAARCHFAHIVSDRVRTIHEKAKHINRLGVPINLLNKPHNKYQATSEERLMHAFDKRDRVGRTPLPSAGLGSPHPTE</sequence>
<evidence type="ECO:0000313" key="2">
    <source>
        <dbReference type="EMBL" id="GIQ87859.1"/>
    </source>
</evidence>
<accession>A0A9K3D5V0</accession>
<evidence type="ECO:0000256" key="1">
    <source>
        <dbReference type="SAM" id="MobiDB-lite"/>
    </source>
</evidence>
<dbReference type="Proteomes" id="UP000265618">
    <property type="component" value="Unassembled WGS sequence"/>
</dbReference>
<dbReference type="AlphaFoldDB" id="A0A9K3D5V0"/>
<comment type="caution">
    <text evidence="2">The sequence shown here is derived from an EMBL/GenBank/DDBJ whole genome shotgun (WGS) entry which is preliminary data.</text>
</comment>
<reference evidence="2 3" key="1">
    <citation type="journal article" date="2018" name="PLoS ONE">
        <title>The draft genome of Kipferlia bialata reveals reductive genome evolution in fornicate parasites.</title>
        <authorList>
            <person name="Tanifuji G."/>
            <person name="Takabayashi S."/>
            <person name="Kume K."/>
            <person name="Takagi M."/>
            <person name="Nakayama T."/>
            <person name="Kamikawa R."/>
            <person name="Inagaki Y."/>
            <person name="Hashimoto T."/>
        </authorList>
    </citation>
    <scope>NUCLEOTIDE SEQUENCE [LARGE SCALE GENOMIC DNA]</scope>
    <source>
        <strain evidence="2">NY0173</strain>
    </source>
</reference>
<feature type="region of interest" description="Disordered" evidence="1">
    <location>
        <begin position="126"/>
        <end position="146"/>
    </location>
</feature>
<organism evidence="2 3">
    <name type="scientific">Kipferlia bialata</name>
    <dbReference type="NCBI Taxonomy" id="797122"/>
    <lineage>
        <taxon>Eukaryota</taxon>
        <taxon>Metamonada</taxon>
        <taxon>Carpediemonas-like organisms</taxon>
        <taxon>Kipferlia</taxon>
    </lineage>
</organism>
<evidence type="ECO:0000313" key="3">
    <source>
        <dbReference type="Proteomes" id="UP000265618"/>
    </source>
</evidence>
<gene>
    <name evidence="2" type="ORF">KIPB_009990</name>
</gene>
<proteinExistence type="predicted"/>
<keyword evidence="3" id="KW-1185">Reference proteome</keyword>
<name>A0A9K3D5V0_9EUKA</name>